<proteinExistence type="predicted"/>
<dbReference type="NCBIfam" id="TIGR02750">
    <property type="entry name" value="TraN_Ftype"/>
    <property type="match status" value="1"/>
</dbReference>
<keyword evidence="3" id="KW-1185">Reference proteome</keyword>
<dbReference type="InterPro" id="IPR014121">
    <property type="entry name" value="TraN_Ftype"/>
</dbReference>
<protein>
    <submittedName>
        <fullName evidence="2">Conjugal transfer mating pair stabilization protein TraN</fullName>
    </submittedName>
</protein>
<sequence>MKGFVLVFLILCSQVFALDLNQAYQEGVQTGTSHTNQSIDLLKALDLSQFPGYQANLPQEHYYSGVTQASTGLEADSQTAVAQNDAGKAVGESFNHRPLYQVNPASESMQKLNQIAENGDAIMHGQNTDKTTCSLKPKECHYSWQEKTCLSSKVLGVLHCARHLRLDVSPYKTESYSLYLRKGGMRNTPFKVSVNLAQADTCQQGKTPCYTIYKDLAPAPAILLPANCAMVKVSFLDEKKLVVVEQTATCANPTLSLSVGNCRFGRCTVPYVHSVSMTVEIYESKEYWDDQCQHLQNKEKEGLCHITEPLTCTEPNQTRIIGDVPLTRPCWKERASYTCGGSQEQNTCDNLVNQGCEQTASTCVKEEGGLCTTHQQTYQCPINQCTDNQLLCGEDAFCLDGNCAKHELTPANEDDFKKAMSTLSAASDASKDFDGNANFIFKGQLLECSTTMLHFKNCCSDKGWGLDLELAQCSDAEKKLGKARENKLVVPTGEYCFKRKKLPIGSVCVDHHQTYCVFQSKLARMVQVQGRRDQLHIGFGQNKYSNCSGITPEQMQLIHFEAIDFSEFYEEVKNKQKQPDYQQTANGISQRLNQFYNQGDING</sequence>
<feature type="chain" id="PRO_5001935432" evidence="1">
    <location>
        <begin position="18"/>
        <end position="603"/>
    </location>
</feature>
<dbReference type="EMBL" id="LN614827">
    <property type="protein sequence ID" value="CEG58242.1"/>
    <property type="molecule type" value="Genomic_DNA"/>
</dbReference>
<evidence type="ECO:0000313" key="2">
    <source>
        <dbReference type="EMBL" id="CEG58242.1"/>
    </source>
</evidence>
<evidence type="ECO:0000313" key="3">
    <source>
        <dbReference type="Proteomes" id="UP000032430"/>
    </source>
</evidence>
<dbReference type="AlphaFoldDB" id="A0A098G707"/>
<evidence type="ECO:0000256" key="1">
    <source>
        <dbReference type="SAM" id="SignalP"/>
    </source>
</evidence>
<dbReference type="RefSeq" id="WP_045096604.1">
    <property type="nucleotide sequence ID" value="NZ_LN614827.1"/>
</dbReference>
<dbReference type="HOGENOM" id="CLU_015924_1_0_6"/>
<dbReference type="KEGG" id="lfa:LFA_2888"/>
<organism evidence="2 3">
    <name type="scientific">Legionella fallonii LLAP-10</name>
    <dbReference type="NCBI Taxonomy" id="1212491"/>
    <lineage>
        <taxon>Bacteria</taxon>
        <taxon>Pseudomonadati</taxon>
        <taxon>Pseudomonadota</taxon>
        <taxon>Gammaproteobacteria</taxon>
        <taxon>Legionellales</taxon>
        <taxon>Legionellaceae</taxon>
        <taxon>Legionella</taxon>
    </lineage>
</organism>
<dbReference type="Proteomes" id="UP000032430">
    <property type="component" value="Chromosome I"/>
</dbReference>
<dbReference type="OrthoDB" id="5297981at2"/>
<keyword evidence="1" id="KW-0732">Signal</keyword>
<reference evidence="3" key="1">
    <citation type="submission" date="2014-09" db="EMBL/GenBank/DDBJ databases">
        <authorList>
            <person name="Gomez-Valero L."/>
        </authorList>
    </citation>
    <scope>NUCLEOTIDE SEQUENCE [LARGE SCALE GENOMIC DNA]</scope>
    <source>
        <strain evidence="3">ATCC700992</strain>
    </source>
</reference>
<name>A0A098G707_9GAMM</name>
<dbReference type="STRING" id="1212491.LFA_2888"/>
<dbReference type="Pfam" id="PF06986">
    <property type="entry name" value="F_T4SS_TraN"/>
    <property type="match status" value="1"/>
</dbReference>
<feature type="signal peptide" evidence="1">
    <location>
        <begin position="1"/>
        <end position="17"/>
    </location>
</feature>
<gene>
    <name evidence="2" type="primary">traN</name>
    <name evidence="2" type="ORF">LFA_2888</name>
</gene>
<accession>A0A098G707</accession>